<accession>A0A225VQI4</accession>
<comment type="caution">
    <text evidence="1">The sequence shown here is derived from an EMBL/GenBank/DDBJ whole genome shotgun (WGS) entry which is preliminary data.</text>
</comment>
<organism evidence="1 2">
    <name type="scientific">Phytophthora megakarya</name>
    <dbReference type="NCBI Taxonomy" id="4795"/>
    <lineage>
        <taxon>Eukaryota</taxon>
        <taxon>Sar</taxon>
        <taxon>Stramenopiles</taxon>
        <taxon>Oomycota</taxon>
        <taxon>Peronosporomycetes</taxon>
        <taxon>Peronosporales</taxon>
        <taxon>Peronosporaceae</taxon>
        <taxon>Phytophthora</taxon>
    </lineage>
</organism>
<gene>
    <name evidence="1" type="ORF">PHMEG_00019879</name>
</gene>
<reference evidence="2" key="1">
    <citation type="submission" date="2017-03" db="EMBL/GenBank/DDBJ databases">
        <title>Phytopthora megakarya and P. palmivora, two closely related causual agents of cacao black pod achieved similar genome size and gene model numbers by different mechanisms.</title>
        <authorList>
            <person name="Ali S."/>
            <person name="Shao J."/>
            <person name="Larry D.J."/>
            <person name="Kronmiller B."/>
            <person name="Shen D."/>
            <person name="Strem M.D."/>
            <person name="Melnick R.L."/>
            <person name="Guiltinan M.J."/>
            <person name="Tyler B.M."/>
            <person name="Meinhardt L.W."/>
            <person name="Bailey B.A."/>
        </authorList>
    </citation>
    <scope>NUCLEOTIDE SEQUENCE [LARGE SCALE GENOMIC DNA]</scope>
    <source>
        <strain evidence="2">zdho120</strain>
    </source>
</reference>
<protein>
    <submittedName>
        <fullName evidence="1">Uncharacterized protein</fullName>
    </submittedName>
</protein>
<dbReference type="AlphaFoldDB" id="A0A225VQI4"/>
<evidence type="ECO:0000313" key="1">
    <source>
        <dbReference type="EMBL" id="OWZ07693.1"/>
    </source>
</evidence>
<proteinExistence type="predicted"/>
<keyword evidence="2" id="KW-1185">Reference proteome</keyword>
<dbReference type="EMBL" id="NBNE01003436">
    <property type="protein sequence ID" value="OWZ07693.1"/>
    <property type="molecule type" value="Genomic_DNA"/>
</dbReference>
<name>A0A225VQI4_9STRA</name>
<evidence type="ECO:0000313" key="2">
    <source>
        <dbReference type="Proteomes" id="UP000198211"/>
    </source>
</evidence>
<sequence length="127" mass="14279">MYELHISLSRLLYSDKYALAIDPSERDVSTHVKQHISVLFALIPKEEWIGSISATKYANMTPTESPTQQHAVRYGTTFGETVLTYPKELTFAYEHLKPELVQQLANSQMMSISKTAIATIALAAMMK</sequence>
<dbReference type="Proteomes" id="UP000198211">
    <property type="component" value="Unassembled WGS sequence"/>
</dbReference>